<sequence>MPEILTVPPFSARIVERLSVGVTSRRERVVHSLDGLEDPVHPDALAGTGTRLWQRLQEGMPDGLDPVDFLLGLDAGGILPTVSLSGAARLPYKIAWKLHLPLDGAVRFTEPHAMRTDVFAYGITAGQRIVLVDDEITTGRTLADLTLRLREAGAVPLAAACLVEDTTRGARALLAGLGLPLVSLTTIEGQA</sequence>
<dbReference type="RefSeq" id="WP_315878774.1">
    <property type="nucleotide sequence ID" value="NZ_JAWCTQ010000019.1"/>
</dbReference>
<dbReference type="InterPro" id="IPR029057">
    <property type="entry name" value="PRTase-like"/>
</dbReference>
<gene>
    <name evidence="1" type="ORF">RND61_16775</name>
</gene>
<dbReference type="EMBL" id="JAWCTQ010000019">
    <property type="protein sequence ID" value="MDT9683704.1"/>
    <property type="molecule type" value="Genomic_DNA"/>
</dbReference>
<comment type="caution">
    <text evidence="1">The sequence shown here is derived from an EMBL/GenBank/DDBJ whole genome shotgun (WGS) entry which is preliminary data.</text>
</comment>
<organism evidence="1 2">
    <name type="scientific">Streptomyces tamarix</name>
    <dbReference type="NCBI Taxonomy" id="3078565"/>
    <lineage>
        <taxon>Bacteria</taxon>
        <taxon>Bacillati</taxon>
        <taxon>Actinomycetota</taxon>
        <taxon>Actinomycetes</taxon>
        <taxon>Kitasatosporales</taxon>
        <taxon>Streptomycetaceae</taxon>
        <taxon>Streptomyces</taxon>
    </lineage>
</organism>
<dbReference type="GO" id="GO:0016757">
    <property type="term" value="F:glycosyltransferase activity"/>
    <property type="evidence" value="ECO:0007669"/>
    <property type="project" value="UniProtKB-KW"/>
</dbReference>
<evidence type="ECO:0000313" key="2">
    <source>
        <dbReference type="Proteomes" id="UP001250181"/>
    </source>
</evidence>
<reference evidence="1 2" key="1">
    <citation type="submission" date="2023-09" db="EMBL/GenBank/DDBJ databases">
        <title>Streptomyces sp. nov.: A antagonism against Alternaria gaisen Producing Streptochlin, Isolated from Tamarix root soil.</title>
        <authorList>
            <person name="Chen Y."/>
        </authorList>
    </citation>
    <scope>NUCLEOTIDE SEQUENCE [LARGE SCALE GENOMIC DNA]</scope>
    <source>
        <strain evidence="1 2">TRM76323</strain>
    </source>
</reference>
<accession>A0ABU3QMN1</accession>
<protein>
    <submittedName>
        <fullName evidence="1">Phosphoribosyltransferase</fullName>
    </submittedName>
</protein>
<dbReference type="SUPFAM" id="SSF53271">
    <property type="entry name" value="PRTase-like"/>
    <property type="match status" value="1"/>
</dbReference>
<proteinExistence type="predicted"/>
<keyword evidence="2" id="KW-1185">Reference proteome</keyword>
<dbReference type="InterPro" id="IPR000836">
    <property type="entry name" value="PRTase_dom"/>
</dbReference>
<keyword evidence="1" id="KW-0328">Glycosyltransferase</keyword>
<dbReference type="Proteomes" id="UP001250181">
    <property type="component" value="Unassembled WGS sequence"/>
</dbReference>
<keyword evidence="1" id="KW-0808">Transferase</keyword>
<dbReference type="Gene3D" id="3.40.50.2020">
    <property type="match status" value="1"/>
</dbReference>
<evidence type="ECO:0000313" key="1">
    <source>
        <dbReference type="EMBL" id="MDT9683704.1"/>
    </source>
</evidence>
<name>A0ABU3QMN1_9ACTN</name>
<dbReference type="CDD" id="cd06223">
    <property type="entry name" value="PRTases_typeI"/>
    <property type="match status" value="1"/>
</dbReference>